<reference evidence="1 2" key="1">
    <citation type="submission" date="2020-04" db="EMBL/GenBank/DDBJ databases">
        <title>Perkinsus chesapeaki whole genome sequence.</title>
        <authorList>
            <person name="Bogema D.R."/>
        </authorList>
    </citation>
    <scope>NUCLEOTIDE SEQUENCE [LARGE SCALE GENOMIC DNA]</scope>
    <source>
        <strain evidence="1">ATCC PRA-425</strain>
    </source>
</reference>
<evidence type="ECO:0000313" key="2">
    <source>
        <dbReference type="Proteomes" id="UP000591131"/>
    </source>
</evidence>
<gene>
    <name evidence="1" type="ORF">FOL47_006675</name>
</gene>
<organism evidence="1 2">
    <name type="scientific">Perkinsus chesapeaki</name>
    <name type="common">Clam parasite</name>
    <name type="synonym">Perkinsus andrewsi</name>
    <dbReference type="NCBI Taxonomy" id="330153"/>
    <lineage>
        <taxon>Eukaryota</taxon>
        <taxon>Sar</taxon>
        <taxon>Alveolata</taxon>
        <taxon>Perkinsozoa</taxon>
        <taxon>Perkinsea</taxon>
        <taxon>Perkinsida</taxon>
        <taxon>Perkinsidae</taxon>
        <taxon>Perkinsus</taxon>
    </lineage>
</organism>
<comment type="caution">
    <text evidence="1">The sequence shown here is derived from an EMBL/GenBank/DDBJ whole genome shotgun (WGS) entry which is preliminary data.</text>
</comment>
<proteinExistence type="predicted"/>
<evidence type="ECO:0000313" key="1">
    <source>
        <dbReference type="EMBL" id="KAF4661464.1"/>
    </source>
</evidence>
<dbReference type="Proteomes" id="UP000591131">
    <property type="component" value="Unassembled WGS sequence"/>
</dbReference>
<sequence length="211" mass="23229">MTTLDFQVAAKDACGSSSAALHALLEARKLSEGTIAAPSLIDVKQELRNALVSQDGITALVALRERLESKAQRQGRKLVTVEEVLSCFPPTVMQIDGVDDFLHLLCRIKPDSLSIDDLLDRLRLRLPCSYLQSFNDMLRRKGIVSDEAEAIDGFKLTEISVNGTLKTVIQNRCSSDGIIQKGDFEELVRDAFGCSSEEDRKAVLAMFGLQQ</sequence>
<accession>A0A7J6LQI5</accession>
<name>A0A7J6LQI5_PERCH</name>
<dbReference type="EMBL" id="JAAPAO010000377">
    <property type="protein sequence ID" value="KAF4661464.1"/>
    <property type="molecule type" value="Genomic_DNA"/>
</dbReference>
<keyword evidence="2" id="KW-1185">Reference proteome</keyword>
<dbReference type="AlphaFoldDB" id="A0A7J6LQI5"/>
<protein>
    <submittedName>
        <fullName evidence="1">Uncharacterized protein</fullName>
    </submittedName>
</protein>